<proteinExistence type="inferred from homology"/>
<sequence>MRLFLAVHPPPEAVADLAARISRLRIGTAAAAGTNVRLADPANAHVTLAFLGDVPDDRLPAVRDTVGLAAGRCRGPVPPRLRLGRGGRFGQGRTTVLWVDVLGEVERLHLLAGQLRAGLRAAGLPYDDRPYRPHLTIARPGDRIDVEPDRISLDSYLGPWWPANHLTLVRSHLGTDRRYETLGSWPL</sequence>
<dbReference type="InterPro" id="IPR009097">
    <property type="entry name" value="Cyclic_Pdiesterase"/>
</dbReference>
<keyword evidence="1 2" id="KW-0378">Hydrolase</keyword>
<dbReference type="EMBL" id="CP118615">
    <property type="protein sequence ID" value="WDZ86462.1"/>
    <property type="molecule type" value="Genomic_DNA"/>
</dbReference>
<name>A0ABY7ZTX1_9ACTN</name>
<evidence type="ECO:0000256" key="1">
    <source>
        <dbReference type="ARBA" id="ARBA00022801"/>
    </source>
</evidence>
<feature type="active site" description="Proton acceptor" evidence="2">
    <location>
        <position position="134"/>
    </location>
</feature>
<dbReference type="PANTHER" id="PTHR35561">
    <property type="entry name" value="RNA 2',3'-CYCLIC PHOSPHODIESTERASE"/>
    <property type="match status" value="1"/>
</dbReference>
<dbReference type="HAMAP" id="MF_01940">
    <property type="entry name" value="RNA_CPDase"/>
    <property type="match status" value="1"/>
</dbReference>
<evidence type="ECO:0000313" key="3">
    <source>
        <dbReference type="EMBL" id="WDZ86462.1"/>
    </source>
</evidence>
<accession>A0ABY7ZTX1</accession>
<comment type="function">
    <text evidence="2">Hydrolyzes RNA 2',3'-cyclic phosphodiester to an RNA 2'-phosphomonoester.</text>
</comment>
<evidence type="ECO:0000313" key="4">
    <source>
        <dbReference type="Proteomes" id="UP001219605"/>
    </source>
</evidence>
<dbReference type="SUPFAM" id="SSF55144">
    <property type="entry name" value="LigT-like"/>
    <property type="match status" value="1"/>
</dbReference>
<dbReference type="RefSeq" id="WP_275033288.1">
    <property type="nucleotide sequence ID" value="NZ_CP118615.1"/>
</dbReference>
<dbReference type="InterPro" id="IPR004175">
    <property type="entry name" value="RNA_CPDase"/>
</dbReference>
<comment type="similarity">
    <text evidence="2">Belongs to the 2H phosphoesterase superfamily. ThpR family.</text>
</comment>
<protein>
    <recommendedName>
        <fullName evidence="2">RNA 2',3'-cyclic phosphodiesterase</fullName>
        <shortName evidence="2">RNA 2',3'-CPDase</shortName>
        <ecNumber evidence="2">3.1.4.58</ecNumber>
    </recommendedName>
</protein>
<feature type="active site" description="Proton donor" evidence="2">
    <location>
        <position position="45"/>
    </location>
</feature>
<dbReference type="Proteomes" id="UP001219605">
    <property type="component" value="Chromosome"/>
</dbReference>
<organism evidence="3 4">
    <name type="scientific">Micromonospora cathayae</name>
    <dbReference type="NCBI Taxonomy" id="3028804"/>
    <lineage>
        <taxon>Bacteria</taxon>
        <taxon>Bacillati</taxon>
        <taxon>Actinomycetota</taxon>
        <taxon>Actinomycetes</taxon>
        <taxon>Micromonosporales</taxon>
        <taxon>Micromonosporaceae</taxon>
        <taxon>Micromonospora</taxon>
    </lineage>
</organism>
<dbReference type="Pfam" id="PF13563">
    <property type="entry name" value="2_5_RNA_ligase2"/>
    <property type="match status" value="1"/>
</dbReference>
<feature type="short sequence motif" description="HXTX 2" evidence="2">
    <location>
        <begin position="134"/>
        <end position="137"/>
    </location>
</feature>
<dbReference type="PANTHER" id="PTHR35561:SF1">
    <property type="entry name" value="RNA 2',3'-CYCLIC PHOSPHODIESTERASE"/>
    <property type="match status" value="1"/>
</dbReference>
<dbReference type="Gene3D" id="3.90.1140.10">
    <property type="entry name" value="Cyclic phosphodiesterase"/>
    <property type="match status" value="1"/>
</dbReference>
<dbReference type="EC" id="3.1.4.58" evidence="2"/>
<dbReference type="NCBIfam" id="TIGR02258">
    <property type="entry name" value="2_5_ligase"/>
    <property type="match status" value="1"/>
</dbReference>
<keyword evidence="4" id="KW-1185">Reference proteome</keyword>
<evidence type="ECO:0000256" key="2">
    <source>
        <dbReference type="HAMAP-Rule" id="MF_01940"/>
    </source>
</evidence>
<feature type="short sequence motif" description="HXTX 1" evidence="2">
    <location>
        <begin position="45"/>
        <end position="48"/>
    </location>
</feature>
<gene>
    <name evidence="3" type="primary">thpR</name>
    <name evidence="3" type="ORF">PVK37_08715</name>
</gene>
<reference evidence="3 4" key="1">
    <citation type="submission" date="2023-02" db="EMBL/GenBank/DDBJ databases">
        <authorList>
            <person name="Mo P."/>
        </authorList>
    </citation>
    <scope>NUCLEOTIDE SEQUENCE [LARGE SCALE GENOMIC DNA]</scope>
    <source>
        <strain evidence="3 4">HUAS 3</strain>
    </source>
</reference>
<comment type="catalytic activity">
    <reaction evidence="2">
        <text>a 3'-end 2',3'-cyclophospho-ribonucleotide-RNA + H2O = a 3'-end 2'-phospho-ribonucleotide-RNA + H(+)</text>
        <dbReference type="Rhea" id="RHEA:11828"/>
        <dbReference type="Rhea" id="RHEA-COMP:10464"/>
        <dbReference type="Rhea" id="RHEA-COMP:17353"/>
        <dbReference type="ChEBI" id="CHEBI:15377"/>
        <dbReference type="ChEBI" id="CHEBI:15378"/>
        <dbReference type="ChEBI" id="CHEBI:83064"/>
        <dbReference type="ChEBI" id="CHEBI:173113"/>
        <dbReference type="EC" id="3.1.4.58"/>
    </reaction>
</comment>